<gene>
    <name evidence="7" type="ORF">DFR41_101799</name>
</gene>
<dbReference type="InterPro" id="IPR000871">
    <property type="entry name" value="Beta-lactam_class-A"/>
</dbReference>
<comment type="catalytic activity">
    <reaction evidence="1">
        <text>a beta-lactam + H2O = a substituted beta-amino acid</text>
        <dbReference type="Rhea" id="RHEA:20401"/>
        <dbReference type="ChEBI" id="CHEBI:15377"/>
        <dbReference type="ChEBI" id="CHEBI:35627"/>
        <dbReference type="ChEBI" id="CHEBI:140347"/>
        <dbReference type="EC" id="3.5.2.6"/>
    </reaction>
</comment>
<protein>
    <recommendedName>
        <fullName evidence="3">beta-lactamase</fullName>
        <ecNumber evidence="3">3.5.2.6</ecNumber>
    </recommendedName>
    <alternativeName>
        <fullName evidence="4">Penicillinase</fullName>
    </alternativeName>
</protein>
<feature type="domain" description="Beta-lactamase class A catalytic" evidence="6">
    <location>
        <begin position="61"/>
        <end position="278"/>
    </location>
</feature>
<evidence type="ECO:0000313" key="7">
    <source>
        <dbReference type="EMBL" id="RDI29043.1"/>
    </source>
</evidence>
<sequence>MTFRHPAASLELAQRRRLLSALAAAPLVLATTACATAAAPADREAQAALKALDEGFDGRLGVFALDTGSGATLSHRAGERFPMCSSFKAVLAASMLDRSRRQPDWLSHRVRYAKADLVSYSPVTERHVGEGMTVAELCAATVQYSDNGAANLLMAQSGGPQALTAFARSQGDDSFRLDRIEPALNSAIPGDERDTTTPEAMARLLQRLVVGEGLPPRERQQLGDWLRGNTTGARRIRAGVPAAWTVGDKTGTGAHGSASDIGVVWRPGRAPLTLAIYTTRPKADAPADEAVIAEAARIVARWAGAGRPA</sequence>
<dbReference type="Proteomes" id="UP000255265">
    <property type="component" value="Unassembled WGS sequence"/>
</dbReference>
<dbReference type="OrthoDB" id="9784149at2"/>
<dbReference type="AlphaFoldDB" id="A0A370FP56"/>
<dbReference type="RefSeq" id="WP_114801763.1">
    <property type="nucleotide sequence ID" value="NZ_QQAV01000001.1"/>
</dbReference>
<comment type="similarity">
    <text evidence="2">Belongs to the class-A beta-lactamase family.</text>
</comment>
<dbReference type="NCBIfam" id="NF033103">
    <property type="entry name" value="bla_class_A"/>
    <property type="match status" value="1"/>
</dbReference>
<dbReference type="PROSITE" id="PS51318">
    <property type="entry name" value="TAT"/>
    <property type="match status" value="1"/>
</dbReference>
<keyword evidence="8" id="KW-1185">Reference proteome</keyword>
<dbReference type="PANTHER" id="PTHR35333">
    <property type="entry name" value="BETA-LACTAMASE"/>
    <property type="match status" value="1"/>
</dbReference>
<dbReference type="PANTHER" id="PTHR35333:SF3">
    <property type="entry name" value="BETA-LACTAMASE-TYPE TRANSPEPTIDASE FOLD CONTAINING PROTEIN"/>
    <property type="match status" value="1"/>
</dbReference>
<proteinExistence type="inferred from homology"/>
<keyword evidence="5" id="KW-0732">Signal</keyword>
<dbReference type="InterPro" id="IPR006311">
    <property type="entry name" value="TAT_signal"/>
</dbReference>
<dbReference type="PRINTS" id="PR00118">
    <property type="entry name" value="BLACTAMASEA"/>
</dbReference>
<evidence type="ECO:0000256" key="2">
    <source>
        <dbReference type="ARBA" id="ARBA00009009"/>
    </source>
</evidence>
<dbReference type="GO" id="GO:0030655">
    <property type="term" value="P:beta-lactam antibiotic catabolic process"/>
    <property type="evidence" value="ECO:0007669"/>
    <property type="project" value="InterPro"/>
</dbReference>
<dbReference type="InterPro" id="IPR012338">
    <property type="entry name" value="Beta-lactam/transpept-like"/>
</dbReference>
<reference evidence="7 8" key="1">
    <citation type="submission" date="2018-07" db="EMBL/GenBank/DDBJ databases">
        <title>Genomic Encyclopedia of Type Strains, Phase IV (KMG-IV): sequencing the most valuable type-strain genomes for metagenomic binning, comparative biology and taxonomic classification.</title>
        <authorList>
            <person name="Goeker M."/>
        </authorList>
    </citation>
    <scope>NUCLEOTIDE SEQUENCE [LARGE SCALE GENOMIC DNA]</scope>
    <source>
        <strain evidence="7 8">DSM 21352</strain>
    </source>
</reference>
<dbReference type="InterPro" id="IPR045155">
    <property type="entry name" value="Beta-lactam_cat"/>
</dbReference>
<evidence type="ECO:0000259" key="6">
    <source>
        <dbReference type="Pfam" id="PF13354"/>
    </source>
</evidence>
<feature type="signal peptide" evidence="5">
    <location>
        <begin position="1"/>
        <end position="37"/>
    </location>
</feature>
<accession>A0A370FP56</accession>
<evidence type="ECO:0000256" key="3">
    <source>
        <dbReference type="ARBA" id="ARBA00012865"/>
    </source>
</evidence>
<dbReference type="EMBL" id="QQAV01000001">
    <property type="protein sequence ID" value="RDI29043.1"/>
    <property type="molecule type" value="Genomic_DNA"/>
</dbReference>
<dbReference type="STRING" id="433924.NS331_12410"/>
<dbReference type="PROSITE" id="PS51257">
    <property type="entry name" value="PROKAR_LIPOPROTEIN"/>
    <property type="match status" value="1"/>
</dbReference>
<dbReference type="SUPFAM" id="SSF56601">
    <property type="entry name" value="beta-lactamase/transpeptidase-like"/>
    <property type="match status" value="1"/>
</dbReference>
<comment type="caution">
    <text evidence="7">The sequence shown here is derived from an EMBL/GenBank/DDBJ whole genome shotgun (WGS) entry which is preliminary data.</text>
</comment>
<evidence type="ECO:0000256" key="4">
    <source>
        <dbReference type="ARBA" id="ARBA00030171"/>
    </source>
</evidence>
<evidence type="ECO:0000256" key="5">
    <source>
        <dbReference type="SAM" id="SignalP"/>
    </source>
</evidence>
<dbReference type="Gene3D" id="3.40.710.10">
    <property type="entry name" value="DD-peptidase/beta-lactamase superfamily"/>
    <property type="match status" value="1"/>
</dbReference>
<feature type="chain" id="PRO_5017075133" description="beta-lactamase" evidence="5">
    <location>
        <begin position="38"/>
        <end position="309"/>
    </location>
</feature>
<dbReference type="EC" id="3.5.2.6" evidence="3"/>
<dbReference type="GO" id="GO:0008800">
    <property type="term" value="F:beta-lactamase activity"/>
    <property type="evidence" value="ECO:0007669"/>
    <property type="project" value="UniProtKB-EC"/>
</dbReference>
<name>A0A370FP56_9BURK</name>
<evidence type="ECO:0000256" key="1">
    <source>
        <dbReference type="ARBA" id="ARBA00001526"/>
    </source>
</evidence>
<dbReference type="Pfam" id="PF13354">
    <property type="entry name" value="Beta-lactamase2"/>
    <property type="match status" value="1"/>
</dbReference>
<organism evidence="7 8">
    <name type="scientific">Pseudacidovorax intermedius</name>
    <dbReference type="NCBI Taxonomy" id="433924"/>
    <lineage>
        <taxon>Bacteria</taxon>
        <taxon>Pseudomonadati</taxon>
        <taxon>Pseudomonadota</taxon>
        <taxon>Betaproteobacteria</taxon>
        <taxon>Burkholderiales</taxon>
        <taxon>Comamonadaceae</taxon>
        <taxon>Pseudacidovorax</taxon>
    </lineage>
</organism>
<evidence type="ECO:0000313" key="8">
    <source>
        <dbReference type="Proteomes" id="UP000255265"/>
    </source>
</evidence>
<dbReference type="GO" id="GO:0046677">
    <property type="term" value="P:response to antibiotic"/>
    <property type="evidence" value="ECO:0007669"/>
    <property type="project" value="InterPro"/>
</dbReference>